<keyword evidence="1" id="KW-0472">Membrane</keyword>
<accession>A0A2M6WTS5</accession>
<name>A0A2M6WTS5_9BACT</name>
<proteinExistence type="predicted"/>
<feature type="transmembrane region" description="Helical" evidence="1">
    <location>
        <begin position="54"/>
        <end position="76"/>
    </location>
</feature>
<evidence type="ECO:0000313" key="3">
    <source>
        <dbReference type="Proteomes" id="UP000228533"/>
    </source>
</evidence>
<dbReference type="Proteomes" id="UP000228533">
    <property type="component" value="Unassembled WGS sequence"/>
</dbReference>
<gene>
    <name evidence="2" type="ORF">COT94_01870</name>
</gene>
<comment type="caution">
    <text evidence="2">The sequence shown here is derived from an EMBL/GenBank/DDBJ whole genome shotgun (WGS) entry which is preliminary data.</text>
</comment>
<dbReference type="AlphaFoldDB" id="A0A2M6WTS5"/>
<dbReference type="EMBL" id="PFAM01000012">
    <property type="protein sequence ID" value="PIT96194.1"/>
    <property type="molecule type" value="Genomic_DNA"/>
</dbReference>
<evidence type="ECO:0000313" key="2">
    <source>
        <dbReference type="EMBL" id="PIT96194.1"/>
    </source>
</evidence>
<reference evidence="3" key="1">
    <citation type="submission" date="2017-09" db="EMBL/GenBank/DDBJ databases">
        <title>Depth-based differentiation of microbial function through sediment-hosted aquifers and enrichment of novel symbionts in the deep terrestrial subsurface.</title>
        <authorList>
            <person name="Probst A.J."/>
            <person name="Ladd B."/>
            <person name="Jarett J.K."/>
            <person name="Geller-Mcgrath D.E."/>
            <person name="Sieber C.M.K."/>
            <person name="Emerson J.B."/>
            <person name="Anantharaman K."/>
            <person name="Thomas B.C."/>
            <person name="Malmstrom R."/>
            <person name="Stieglmeier M."/>
            <person name="Klingl A."/>
            <person name="Woyke T."/>
            <person name="Ryan C.M."/>
            <person name="Banfield J.F."/>
        </authorList>
    </citation>
    <scope>NUCLEOTIDE SEQUENCE [LARGE SCALE GENOMIC DNA]</scope>
</reference>
<organism evidence="2 3">
    <name type="scientific">Candidatus Falkowbacteria bacterium CG10_big_fil_rev_8_21_14_0_10_37_14</name>
    <dbReference type="NCBI Taxonomy" id="1974561"/>
    <lineage>
        <taxon>Bacteria</taxon>
        <taxon>Candidatus Falkowiibacteriota</taxon>
    </lineage>
</organism>
<keyword evidence="1" id="KW-1133">Transmembrane helix</keyword>
<evidence type="ECO:0000256" key="1">
    <source>
        <dbReference type="SAM" id="Phobius"/>
    </source>
</evidence>
<protein>
    <submittedName>
        <fullName evidence="2">Uncharacterized protein</fullName>
    </submittedName>
</protein>
<keyword evidence="1" id="KW-0812">Transmembrane</keyword>
<sequence length="214" mass="24656">MFQATIWPEFFYSINNFTAGMSALPWLGATFILWIIVAKSFCYVQNIKFKTISFFWLPLLAIWLAGFALADMTAYAKELKANQQLLVYNSLERQDYRVCEVIFGGPEKAMEACPLGVLFEKIKDNVGPEDKIYIAYPPEIFNFYFRLRLLPYYQLTNKPEEAQAILFFMPNQQLDCSGETKEKLICRNNDGKIWGTFDLVANFGDAAGLLIRQE</sequence>
<feature type="transmembrane region" description="Helical" evidence="1">
    <location>
        <begin position="23"/>
        <end position="42"/>
    </location>
</feature>